<keyword evidence="3" id="KW-0732">Signal</keyword>
<keyword evidence="4" id="KW-0378">Hydrolase</keyword>
<dbReference type="Pfam" id="PF17963">
    <property type="entry name" value="Big_9"/>
    <property type="match status" value="1"/>
</dbReference>
<dbReference type="InterPro" id="IPR013783">
    <property type="entry name" value="Ig-like_fold"/>
</dbReference>
<dbReference type="RefSeq" id="WP_290262248.1">
    <property type="nucleotide sequence ID" value="NZ_JAUFQG010000004.1"/>
</dbReference>
<evidence type="ECO:0000256" key="5">
    <source>
        <dbReference type="SAM" id="Phobius"/>
    </source>
</evidence>
<dbReference type="Gene3D" id="2.70.50.50">
    <property type="entry name" value="chitin-binding protein cbp21"/>
    <property type="match status" value="1"/>
</dbReference>
<accession>A0ABV8V8U3</accession>
<dbReference type="InterPro" id="IPR014756">
    <property type="entry name" value="Ig_E-set"/>
</dbReference>
<keyword evidence="1" id="KW-0964">Secreted</keyword>
<dbReference type="Gene3D" id="2.60.40.10">
    <property type="entry name" value="Immunoglobulins"/>
    <property type="match status" value="1"/>
</dbReference>
<protein>
    <submittedName>
        <fullName evidence="7">Lytic polysaccharide monooxygenase</fullName>
    </submittedName>
</protein>
<evidence type="ECO:0000313" key="7">
    <source>
        <dbReference type="EMBL" id="MFC4364339.1"/>
    </source>
</evidence>
<evidence type="ECO:0000313" key="8">
    <source>
        <dbReference type="Proteomes" id="UP001595840"/>
    </source>
</evidence>
<keyword evidence="5" id="KW-1133">Transmembrane helix</keyword>
<dbReference type="Pfam" id="PF18416">
    <property type="entry name" value="GbpA_2"/>
    <property type="match status" value="1"/>
</dbReference>
<dbReference type="InterPro" id="IPR051024">
    <property type="entry name" value="GlcNAc_Chitin_IntDeg"/>
</dbReference>
<dbReference type="Pfam" id="PF02839">
    <property type="entry name" value="CBM_5_12"/>
    <property type="match status" value="1"/>
</dbReference>
<gene>
    <name evidence="7" type="ORF">ACFOX3_18665</name>
</gene>
<dbReference type="SUPFAM" id="SSF51055">
    <property type="entry name" value="Carbohydrate binding domain"/>
    <property type="match status" value="2"/>
</dbReference>
<dbReference type="PANTHER" id="PTHR34823:SF1">
    <property type="entry name" value="CHITIN-BINDING TYPE-4 DOMAIN-CONTAINING PROTEIN"/>
    <property type="match status" value="1"/>
</dbReference>
<keyword evidence="5" id="KW-0472">Membrane</keyword>
<dbReference type="Gene3D" id="2.10.10.20">
    <property type="entry name" value="Carbohydrate-binding module superfamily 5/12"/>
    <property type="match status" value="2"/>
</dbReference>
<reference evidence="8" key="1">
    <citation type="journal article" date="2019" name="Int. J. Syst. Evol. Microbiol.">
        <title>The Global Catalogue of Microorganisms (GCM) 10K type strain sequencing project: providing services to taxonomists for standard genome sequencing and annotation.</title>
        <authorList>
            <consortium name="The Broad Institute Genomics Platform"/>
            <consortium name="The Broad Institute Genome Sequencing Center for Infectious Disease"/>
            <person name="Wu L."/>
            <person name="Ma J."/>
        </authorList>
    </citation>
    <scope>NUCLEOTIDE SEQUENCE [LARGE SCALE GENOMIC DNA]</scope>
    <source>
        <strain evidence="8">CECT 8570</strain>
    </source>
</reference>
<feature type="domain" description="Chitin-binding type-3" evidence="6">
    <location>
        <begin position="503"/>
        <end position="544"/>
    </location>
</feature>
<dbReference type="Pfam" id="PF03067">
    <property type="entry name" value="LPMO_10"/>
    <property type="match status" value="1"/>
</dbReference>
<feature type="domain" description="Chitin-binding type-3" evidence="6">
    <location>
        <begin position="457"/>
        <end position="499"/>
    </location>
</feature>
<dbReference type="InterPro" id="IPR041029">
    <property type="entry name" value="GbpA_2"/>
</dbReference>
<keyword evidence="7" id="KW-0560">Oxidoreductase</keyword>
<dbReference type="SUPFAM" id="SSF81296">
    <property type="entry name" value="E set domains"/>
    <property type="match status" value="1"/>
</dbReference>
<evidence type="ECO:0000256" key="4">
    <source>
        <dbReference type="ARBA" id="ARBA00022801"/>
    </source>
</evidence>
<dbReference type="SMART" id="SM00495">
    <property type="entry name" value="ChtBD3"/>
    <property type="match status" value="2"/>
</dbReference>
<keyword evidence="8" id="KW-1185">Reference proteome</keyword>
<dbReference type="Proteomes" id="UP001595840">
    <property type="component" value="Unassembled WGS sequence"/>
</dbReference>
<comment type="caution">
    <text evidence="7">The sequence shown here is derived from an EMBL/GenBank/DDBJ whole genome shotgun (WGS) entry which is preliminary data.</text>
</comment>
<dbReference type="InterPro" id="IPR004302">
    <property type="entry name" value="Cellulose/chitin-bd_N"/>
</dbReference>
<keyword evidence="5" id="KW-0812">Transmembrane</keyword>
<dbReference type="PANTHER" id="PTHR34823">
    <property type="entry name" value="GLCNAC-BINDING PROTEIN A"/>
    <property type="match status" value="1"/>
</dbReference>
<evidence type="ECO:0000256" key="3">
    <source>
        <dbReference type="ARBA" id="ARBA00022729"/>
    </source>
</evidence>
<dbReference type="InterPro" id="IPR003610">
    <property type="entry name" value="CBM5/12"/>
</dbReference>
<dbReference type="GO" id="GO:0004497">
    <property type="term" value="F:monooxygenase activity"/>
    <property type="evidence" value="ECO:0007669"/>
    <property type="project" value="UniProtKB-KW"/>
</dbReference>
<dbReference type="InterPro" id="IPR036573">
    <property type="entry name" value="CBM_sf_5/12"/>
</dbReference>
<dbReference type="Gene3D" id="3.30.70.2150">
    <property type="match status" value="1"/>
</dbReference>
<evidence type="ECO:0000256" key="1">
    <source>
        <dbReference type="ARBA" id="ARBA00022525"/>
    </source>
</evidence>
<evidence type="ECO:0000256" key="2">
    <source>
        <dbReference type="ARBA" id="ARBA00022669"/>
    </source>
</evidence>
<dbReference type="EMBL" id="JBHSCX010000021">
    <property type="protein sequence ID" value="MFC4364339.1"/>
    <property type="molecule type" value="Genomic_DNA"/>
</dbReference>
<name>A0ABV8V8U3_9GAMM</name>
<keyword evidence="2" id="KW-0147">Chitin-binding</keyword>
<keyword evidence="7" id="KW-0503">Monooxygenase</keyword>
<sequence length="550" mass="60527">MIKTASIHRLTQACQGLPKQLRFAPLGLLIGAFIAPLGHGHGYVQQPQARQQFCVEDGGYWWPDDGSNMPNSACRAAFLASGTVPFTQHHEFSANVANYTNIEAVKAVVTDGKLCSAGDPAKQGMNLPHPDWQKTQVVTNAQGELDFIFFASTPHNPSFWEFYLSKPGFDPATQVLNWHNLDLIDSAANVTTEMVNGQRVYRIPVQLPANRQGDAILYTRWQRDDAAGEGFYNCSDITFGAVSEPQWFDKGYFLPQGTEAATGDKVWFRVFDGNGQELVFEISTITNSNQSTSSWAQELVDKLAINHSQKVQVGVKNSQGEINYKAADLRANQVWLPDNQHSFALDVKKAQTNQPPTLSLASSINAQANQSVNITLLADDPEGDALTYQWQVPAELTASGTNSATLVVNTGNPSATRQHAISVQVSDGVNSASAHTTLTVNVDSQNCQNTDPNTSNFPAWQVGTNYTQGQKVSHQQLVWQAKWWNNSEPRFNNDAWQLVSNIAQQWQAGKSYNSGDKVDHQQRQWQAKWWTQAEPGSDGSWADIGAATCP</sequence>
<feature type="transmembrane region" description="Helical" evidence="5">
    <location>
        <begin position="21"/>
        <end position="44"/>
    </location>
</feature>
<organism evidence="7 8">
    <name type="scientific">Simiduia curdlanivorans</name>
    <dbReference type="NCBI Taxonomy" id="1492769"/>
    <lineage>
        <taxon>Bacteria</taxon>
        <taxon>Pseudomonadati</taxon>
        <taxon>Pseudomonadota</taxon>
        <taxon>Gammaproteobacteria</taxon>
        <taxon>Cellvibrionales</taxon>
        <taxon>Cellvibrionaceae</taxon>
        <taxon>Simiduia</taxon>
    </lineage>
</organism>
<evidence type="ECO:0000259" key="6">
    <source>
        <dbReference type="SMART" id="SM00495"/>
    </source>
</evidence>
<proteinExistence type="predicted"/>